<sequence length="305" mass="33402">MRKVVVNPETEAAPAVAELPRGRARLLGDGILYAAAGLVSASQRHAATIVLALGGQPMTIWTARGTVQGELLVVRPLVRKRLLARGVPLVLIDLEPNHPQYRAFHGVNPWPGVAALDLARHAEFRHVAQAFYQGQLHGSELDQSARWAIERVASEFPPPPPLDLRVQQMMTLMDENPCCSLDEVACAVGLSPHRASQLFSKCMGLPLRRYSLSNKIRRAARFMGSGRRLTDVALEAGFVDSAHFAKVWTQTYGASPSHFFPAQRTAMDDRALPDWIDWHLARRPPGVGNPEKVLRAAAVAGAMPE</sequence>
<organism evidence="5 6">
    <name type="scientific">Ideonella azotifigens</name>
    <dbReference type="NCBI Taxonomy" id="513160"/>
    <lineage>
        <taxon>Bacteria</taxon>
        <taxon>Pseudomonadati</taxon>
        <taxon>Pseudomonadota</taxon>
        <taxon>Betaproteobacteria</taxon>
        <taxon>Burkholderiales</taxon>
        <taxon>Sphaerotilaceae</taxon>
        <taxon>Ideonella</taxon>
    </lineage>
</organism>
<reference evidence="6" key="1">
    <citation type="journal article" date="2019" name="Int. J. Syst. Evol. Microbiol.">
        <title>The Global Catalogue of Microorganisms (GCM) 10K type strain sequencing project: providing services to taxonomists for standard genome sequencing and annotation.</title>
        <authorList>
            <consortium name="The Broad Institute Genomics Platform"/>
            <consortium name="The Broad Institute Genome Sequencing Center for Infectious Disease"/>
            <person name="Wu L."/>
            <person name="Ma J."/>
        </authorList>
    </citation>
    <scope>NUCLEOTIDE SEQUENCE [LARGE SCALE GENOMIC DNA]</scope>
    <source>
        <strain evidence="6">JCM 15503</strain>
    </source>
</reference>
<dbReference type="Proteomes" id="UP001500279">
    <property type="component" value="Unassembled WGS sequence"/>
</dbReference>
<evidence type="ECO:0000313" key="6">
    <source>
        <dbReference type="Proteomes" id="UP001500279"/>
    </source>
</evidence>
<dbReference type="PROSITE" id="PS01124">
    <property type="entry name" value="HTH_ARAC_FAMILY_2"/>
    <property type="match status" value="1"/>
</dbReference>
<dbReference type="InterPro" id="IPR009057">
    <property type="entry name" value="Homeodomain-like_sf"/>
</dbReference>
<evidence type="ECO:0000256" key="3">
    <source>
        <dbReference type="ARBA" id="ARBA00023163"/>
    </source>
</evidence>
<dbReference type="SUPFAM" id="SSF46689">
    <property type="entry name" value="Homeodomain-like"/>
    <property type="match status" value="1"/>
</dbReference>
<dbReference type="SMART" id="SM00342">
    <property type="entry name" value="HTH_ARAC"/>
    <property type="match status" value="1"/>
</dbReference>
<evidence type="ECO:0000313" key="5">
    <source>
        <dbReference type="EMBL" id="GAA0753905.1"/>
    </source>
</evidence>
<dbReference type="EMBL" id="BAAAEW010000018">
    <property type="protein sequence ID" value="GAA0753905.1"/>
    <property type="molecule type" value="Genomic_DNA"/>
</dbReference>
<evidence type="ECO:0000256" key="2">
    <source>
        <dbReference type="ARBA" id="ARBA00023125"/>
    </source>
</evidence>
<proteinExistence type="predicted"/>
<keyword evidence="1" id="KW-0805">Transcription regulation</keyword>
<keyword evidence="6" id="KW-1185">Reference proteome</keyword>
<dbReference type="Gene3D" id="1.10.10.60">
    <property type="entry name" value="Homeodomain-like"/>
    <property type="match status" value="2"/>
</dbReference>
<comment type="caution">
    <text evidence="5">The sequence shown here is derived from an EMBL/GenBank/DDBJ whole genome shotgun (WGS) entry which is preliminary data.</text>
</comment>
<keyword evidence="3" id="KW-0804">Transcription</keyword>
<dbReference type="InterPro" id="IPR050204">
    <property type="entry name" value="AraC_XylS_family_regulators"/>
</dbReference>
<protein>
    <recommendedName>
        <fullName evidence="4">HTH araC/xylS-type domain-containing protein</fullName>
    </recommendedName>
</protein>
<accession>A0ABP3VAV9</accession>
<name>A0ABP3VAV9_9BURK</name>
<dbReference type="PANTHER" id="PTHR46796">
    <property type="entry name" value="HTH-TYPE TRANSCRIPTIONAL ACTIVATOR RHAS-RELATED"/>
    <property type="match status" value="1"/>
</dbReference>
<feature type="domain" description="HTH araC/xylS-type" evidence="4">
    <location>
        <begin position="164"/>
        <end position="262"/>
    </location>
</feature>
<dbReference type="InterPro" id="IPR018060">
    <property type="entry name" value="HTH_AraC"/>
</dbReference>
<gene>
    <name evidence="5" type="ORF">GCM10009107_29810</name>
</gene>
<evidence type="ECO:0000256" key="1">
    <source>
        <dbReference type="ARBA" id="ARBA00023015"/>
    </source>
</evidence>
<dbReference type="Pfam" id="PF12833">
    <property type="entry name" value="HTH_18"/>
    <property type="match status" value="1"/>
</dbReference>
<evidence type="ECO:0000259" key="4">
    <source>
        <dbReference type="PROSITE" id="PS01124"/>
    </source>
</evidence>
<keyword evidence="2" id="KW-0238">DNA-binding</keyword>